<feature type="domain" description="Ribosomal RNA small subunit methyltransferase E PUA-like" evidence="10">
    <location>
        <begin position="24"/>
        <end position="69"/>
    </location>
</feature>
<evidence type="ECO:0000256" key="5">
    <source>
        <dbReference type="ARBA" id="ARBA00022603"/>
    </source>
</evidence>
<dbReference type="RefSeq" id="WP_218113711.1">
    <property type="nucleotide sequence ID" value="NZ_CAJVAP010000001.1"/>
</dbReference>
<evidence type="ECO:0000256" key="8">
    <source>
        <dbReference type="PIRNR" id="PIRNR015601"/>
    </source>
</evidence>
<comment type="subcellular location">
    <subcellularLocation>
        <location evidence="1 8">Cytoplasm</location>
    </subcellularLocation>
</comment>
<dbReference type="InterPro" id="IPR006700">
    <property type="entry name" value="RsmE"/>
</dbReference>
<keyword evidence="12" id="KW-1185">Reference proteome</keyword>
<evidence type="ECO:0000256" key="1">
    <source>
        <dbReference type="ARBA" id="ARBA00004496"/>
    </source>
</evidence>
<dbReference type="InterPro" id="IPR046887">
    <property type="entry name" value="RsmE_PUA-like"/>
</dbReference>
<keyword evidence="5 8" id="KW-0489">Methyltransferase</keyword>
<evidence type="ECO:0000256" key="7">
    <source>
        <dbReference type="ARBA" id="ARBA00022691"/>
    </source>
</evidence>
<evidence type="ECO:0000259" key="10">
    <source>
        <dbReference type="Pfam" id="PF20260"/>
    </source>
</evidence>
<dbReference type="GO" id="GO:0070475">
    <property type="term" value="P:rRNA base methylation"/>
    <property type="evidence" value="ECO:0007669"/>
    <property type="project" value="TreeGrafter"/>
</dbReference>
<dbReference type="PIRSF" id="PIRSF015601">
    <property type="entry name" value="MTase_slr0722"/>
    <property type="match status" value="1"/>
</dbReference>
<gene>
    <name evidence="11" type="primary">rsmE</name>
    <name evidence="11" type="ORF">LEUCIP111803_00080</name>
</gene>
<keyword evidence="7 8" id="KW-0949">S-adenosyl-L-methionine</keyword>
<dbReference type="PANTHER" id="PTHR30027">
    <property type="entry name" value="RIBOSOMAL RNA SMALL SUBUNIT METHYLTRANSFERASE E"/>
    <property type="match status" value="1"/>
</dbReference>
<keyword evidence="3 8" id="KW-0963">Cytoplasm</keyword>
<dbReference type="GO" id="GO:0070042">
    <property type="term" value="F:rRNA (uridine-N3-)-methyltransferase activity"/>
    <property type="evidence" value="ECO:0007669"/>
    <property type="project" value="TreeGrafter"/>
</dbReference>
<evidence type="ECO:0000256" key="3">
    <source>
        <dbReference type="ARBA" id="ARBA00022490"/>
    </source>
</evidence>
<dbReference type="AlphaFoldDB" id="A0A916JR18"/>
<feature type="domain" description="Ribosomal RNA small subunit methyltransferase E methyltransferase" evidence="9">
    <location>
        <begin position="81"/>
        <end position="266"/>
    </location>
</feature>
<comment type="caution">
    <text evidence="11">The sequence shown here is derived from an EMBL/GenBank/DDBJ whole genome shotgun (WGS) entry which is preliminary data.</text>
</comment>
<name>A0A916JR18_9MICO</name>
<dbReference type="EMBL" id="CAJVAP010000001">
    <property type="protein sequence ID" value="CAG7596301.1"/>
    <property type="molecule type" value="Genomic_DNA"/>
</dbReference>
<organism evidence="11 12">
    <name type="scientific">Leucobacter soli</name>
    <dbReference type="NCBI Taxonomy" id="2812850"/>
    <lineage>
        <taxon>Bacteria</taxon>
        <taxon>Bacillati</taxon>
        <taxon>Actinomycetota</taxon>
        <taxon>Actinomycetes</taxon>
        <taxon>Micrococcales</taxon>
        <taxon>Microbacteriaceae</taxon>
        <taxon>Leucobacter</taxon>
    </lineage>
</organism>
<keyword evidence="4 8" id="KW-0698">rRNA processing</keyword>
<reference evidence="11" key="1">
    <citation type="submission" date="2021-06" db="EMBL/GenBank/DDBJ databases">
        <authorList>
            <person name="Criscuolo A."/>
        </authorList>
    </citation>
    <scope>NUCLEOTIDE SEQUENCE</scope>
    <source>
        <strain evidence="11">CIP111803</strain>
    </source>
</reference>
<dbReference type="Pfam" id="PF04452">
    <property type="entry name" value="Methyltrans_RNA"/>
    <property type="match status" value="1"/>
</dbReference>
<evidence type="ECO:0000313" key="11">
    <source>
        <dbReference type="EMBL" id="CAG7596301.1"/>
    </source>
</evidence>
<dbReference type="NCBIfam" id="NF008693">
    <property type="entry name" value="PRK11713.2-3"/>
    <property type="match status" value="1"/>
</dbReference>
<evidence type="ECO:0000313" key="12">
    <source>
        <dbReference type="Proteomes" id="UP000693892"/>
    </source>
</evidence>
<protein>
    <recommendedName>
        <fullName evidence="2 8">Ribosomal RNA small subunit methyltransferase E</fullName>
        <ecNumber evidence="8">2.1.1.193</ecNumber>
    </recommendedName>
</protein>
<comment type="function">
    <text evidence="8">Specifically methylates the N3 position of the uracil ring of uridine 1498 (m3U1498) in 16S rRNA. Acts on the fully assembled 30S ribosomal subunit.</text>
</comment>
<evidence type="ECO:0000256" key="4">
    <source>
        <dbReference type="ARBA" id="ARBA00022552"/>
    </source>
</evidence>
<dbReference type="GO" id="GO:0005737">
    <property type="term" value="C:cytoplasm"/>
    <property type="evidence" value="ECO:0007669"/>
    <property type="project" value="UniProtKB-SubCell"/>
</dbReference>
<accession>A0A916JR18</accession>
<dbReference type="Proteomes" id="UP000693892">
    <property type="component" value="Unassembled WGS sequence"/>
</dbReference>
<dbReference type="CDD" id="cd18084">
    <property type="entry name" value="RsmE-like"/>
    <property type="match status" value="1"/>
</dbReference>
<dbReference type="InterPro" id="IPR046886">
    <property type="entry name" value="RsmE_MTase_dom"/>
</dbReference>
<comment type="catalytic activity">
    <reaction evidence="8">
        <text>uridine(1498) in 16S rRNA + S-adenosyl-L-methionine = N(3)-methyluridine(1498) in 16S rRNA + S-adenosyl-L-homocysteine + H(+)</text>
        <dbReference type="Rhea" id="RHEA:42920"/>
        <dbReference type="Rhea" id="RHEA-COMP:10283"/>
        <dbReference type="Rhea" id="RHEA-COMP:10284"/>
        <dbReference type="ChEBI" id="CHEBI:15378"/>
        <dbReference type="ChEBI" id="CHEBI:57856"/>
        <dbReference type="ChEBI" id="CHEBI:59789"/>
        <dbReference type="ChEBI" id="CHEBI:65315"/>
        <dbReference type="ChEBI" id="CHEBI:74502"/>
        <dbReference type="EC" id="2.1.1.193"/>
    </reaction>
</comment>
<proteinExistence type="inferred from homology"/>
<comment type="similarity">
    <text evidence="8">Belongs to the RNA methyltransferase RsmE family.</text>
</comment>
<dbReference type="PANTHER" id="PTHR30027:SF3">
    <property type="entry name" value="16S RRNA (URACIL(1498)-N(3))-METHYLTRANSFERASE"/>
    <property type="match status" value="1"/>
</dbReference>
<keyword evidence="6 8" id="KW-0808">Transferase</keyword>
<dbReference type="EC" id="2.1.1.193" evidence="8"/>
<evidence type="ECO:0000259" key="9">
    <source>
        <dbReference type="Pfam" id="PF04452"/>
    </source>
</evidence>
<dbReference type="Pfam" id="PF20260">
    <property type="entry name" value="PUA_4"/>
    <property type="match status" value="1"/>
</dbReference>
<dbReference type="NCBIfam" id="TIGR00046">
    <property type="entry name" value="RsmE family RNA methyltransferase"/>
    <property type="match status" value="1"/>
</dbReference>
<evidence type="ECO:0000256" key="2">
    <source>
        <dbReference type="ARBA" id="ARBA00013673"/>
    </source>
</evidence>
<sequence>MANLYYREDLSADAFAIGATVEIAGDEARHALRVSRLRVGERIMVGNGAGALGEGAVVSAAKDRFAVRFDFAAYGKATGPRIVLVQALAKGDRDERAVEQATEFGVDGIVPWQAERSVSRWVGAGVDGGAEKAAKGVAKWRRIAREASKQSLRPMIPTVGSPVLLAELCELARGGASVLVLHPEGERALSDHARERFAGGLGGAGAADDLATGSGTGADVHLVVGPEGGLSDGELEALEESGAAILRLGDTVLRTSSAGPAALAVLNVALGRW</sequence>
<evidence type="ECO:0000256" key="6">
    <source>
        <dbReference type="ARBA" id="ARBA00022679"/>
    </source>
</evidence>